<dbReference type="eggNOG" id="KOG2743">
    <property type="taxonomic scope" value="Eukaryota"/>
</dbReference>
<gene>
    <name evidence="8" type="ORF">CAOG_001651</name>
</gene>
<keyword evidence="3" id="KW-0143">Chaperone</keyword>
<evidence type="ECO:0000259" key="7">
    <source>
        <dbReference type="SMART" id="SM00833"/>
    </source>
</evidence>
<dbReference type="InterPro" id="IPR036627">
    <property type="entry name" value="CobW-likC_sf"/>
</dbReference>
<accession>A0A0D2WKU7</accession>
<dbReference type="OMA" id="WSQAGPN"/>
<dbReference type="RefSeq" id="XP_004364519.1">
    <property type="nucleotide sequence ID" value="XM_004364462.2"/>
</dbReference>
<reference evidence="9" key="1">
    <citation type="submission" date="2011-02" db="EMBL/GenBank/DDBJ databases">
        <title>The Genome Sequence of Capsaspora owczarzaki ATCC 30864.</title>
        <authorList>
            <person name="Russ C."/>
            <person name="Cuomo C."/>
            <person name="Burger G."/>
            <person name="Gray M.W."/>
            <person name="Holland P.W.H."/>
            <person name="King N."/>
            <person name="Lang F.B.F."/>
            <person name="Roger A.J."/>
            <person name="Ruiz-Trillo I."/>
            <person name="Young S.K."/>
            <person name="Zeng Q."/>
            <person name="Gargeya S."/>
            <person name="Alvarado L."/>
            <person name="Berlin A."/>
            <person name="Chapman S.B."/>
            <person name="Chen Z."/>
            <person name="Freedman E."/>
            <person name="Gellesch M."/>
            <person name="Goldberg J."/>
            <person name="Griggs A."/>
            <person name="Gujja S."/>
            <person name="Heilman E."/>
            <person name="Heiman D."/>
            <person name="Howarth C."/>
            <person name="Mehta T."/>
            <person name="Neiman D."/>
            <person name="Pearson M."/>
            <person name="Roberts A."/>
            <person name="Saif S."/>
            <person name="Shea T."/>
            <person name="Shenoy N."/>
            <person name="Sisk P."/>
            <person name="Stolte C."/>
            <person name="Sykes S."/>
            <person name="White J."/>
            <person name="Yandava C."/>
            <person name="Haas B."/>
            <person name="Nusbaum C."/>
            <person name="Birren B."/>
        </authorList>
    </citation>
    <scope>NUCLEOTIDE SEQUENCE</scope>
    <source>
        <strain evidence="9">ATCC 30864</strain>
    </source>
</reference>
<dbReference type="PANTHER" id="PTHR43603">
    <property type="entry name" value="COBW DOMAIN-CONTAINING PROTEIN DDB_G0274527"/>
    <property type="match status" value="1"/>
</dbReference>
<dbReference type="PANTHER" id="PTHR43603:SF1">
    <property type="entry name" value="ZINC-REGULATED GTPASE METALLOPROTEIN ACTIVATOR 1"/>
    <property type="match status" value="1"/>
</dbReference>
<dbReference type="Pfam" id="PF07683">
    <property type="entry name" value="CobW_C"/>
    <property type="match status" value="1"/>
</dbReference>
<protein>
    <submittedName>
        <fullName evidence="8">Cobalamin synthesis protein P47K</fullName>
    </submittedName>
</protein>
<sequence length="488" mass="54896">MSTMLESPPVSTSKRRASSPAGYNSLPQHSHSHLAKRVRSQVAKPSQFQKLPVTVLSGFLGAGKTTLLNHVLNNREGLKVAVIVNDMSEVNIDIQLVQRGEASLSKVDEQLVEMTNGCICCTLREDLLVEISKLAKAGKFDYLLIESSGISEPLPVAETFTFKDKRGKSLGDVAYLDTMVTVVDSHNFLKDFHSVDTLKKREMQASDKDARTIVDLLTDQIEFANVIVLNKTSMLTPSEQVKLAGIVHHLNPDAKIIPTDNSVVASNAILNTGLFSMEKAEEAPGWLKEIRGQHVPETVEYGISSFVLRSRKPFHPQRLHDLLRDESAMQSVIRSKGFFWLANDMKFNYIWNQAGRLGSFIRGAHWFAVQDKKNWPKGTKEKQAILKSWHPKFGDRRQEMVFIGQMDKETVLAALEACLLTNEELAQGPEVWRTYENPMMSLLTREEDESDWSDEDVLEEEIGVTREQDHPETADDDDKCDRMDVDDA</sequence>
<evidence type="ECO:0000256" key="6">
    <source>
        <dbReference type="SAM" id="MobiDB-lite"/>
    </source>
</evidence>
<name>A0A0D2WKU7_CAPO3</name>
<keyword evidence="9" id="KW-1185">Reference proteome</keyword>
<dbReference type="SMART" id="SM00833">
    <property type="entry name" value="CobW_C"/>
    <property type="match status" value="1"/>
</dbReference>
<dbReference type="Pfam" id="PF02492">
    <property type="entry name" value="cobW"/>
    <property type="match status" value="1"/>
</dbReference>
<evidence type="ECO:0000313" key="8">
    <source>
        <dbReference type="EMBL" id="KJE90323.1"/>
    </source>
</evidence>
<dbReference type="CDD" id="cd03112">
    <property type="entry name" value="CobW-like"/>
    <property type="match status" value="1"/>
</dbReference>
<evidence type="ECO:0000256" key="1">
    <source>
        <dbReference type="ARBA" id="ARBA00022741"/>
    </source>
</evidence>
<evidence type="ECO:0000256" key="5">
    <source>
        <dbReference type="ARBA" id="ARBA00049117"/>
    </source>
</evidence>
<comment type="similarity">
    <text evidence="4">Belongs to the SIMIBI class G3E GTPase family. ZNG1 subfamily.</text>
</comment>
<evidence type="ECO:0000256" key="4">
    <source>
        <dbReference type="ARBA" id="ARBA00034320"/>
    </source>
</evidence>
<dbReference type="EMBL" id="KE346361">
    <property type="protein sequence ID" value="KJE90323.1"/>
    <property type="molecule type" value="Genomic_DNA"/>
</dbReference>
<keyword evidence="2" id="KW-0378">Hydrolase</keyword>
<feature type="region of interest" description="Disordered" evidence="6">
    <location>
        <begin position="445"/>
        <end position="488"/>
    </location>
</feature>
<organism evidence="8 9">
    <name type="scientific">Capsaspora owczarzaki (strain ATCC 30864)</name>
    <dbReference type="NCBI Taxonomy" id="595528"/>
    <lineage>
        <taxon>Eukaryota</taxon>
        <taxon>Filasterea</taxon>
        <taxon>Capsaspora</taxon>
    </lineage>
</organism>
<dbReference type="Gene3D" id="3.40.50.300">
    <property type="entry name" value="P-loop containing nucleotide triphosphate hydrolases"/>
    <property type="match status" value="1"/>
</dbReference>
<dbReference type="STRING" id="595528.A0A0D2WKU7"/>
<evidence type="ECO:0000313" key="9">
    <source>
        <dbReference type="Proteomes" id="UP000008743"/>
    </source>
</evidence>
<evidence type="ECO:0000256" key="2">
    <source>
        <dbReference type="ARBA" id="ARBA00022801"/>
    </source>
</evidence>
<feature type="compositionally biased region" description="Basic and acidic residues" evidence="6">
    <location>
        <begin position="463"/>
        <end position="488"/>
    </location>
</feature>
<feature type="compositionally biased region" description="Acidic residues" evidence="6">
    <location>
        <begin position="446"/>
        <end position="462"/>
    </location>
</feature>
<dbReference type="InterPro" id="IPR003495">
    <property type="entry name" value="CobW/HypB/UreG_nucleotide-bd"/>
</dbReference>
<feature type="compositionally biased region" description="Polar residues" evidence="6">
    <location>
        <begin position="1"/>
        <end position="12"/>
    </location>
</feature>
<dbReference type="AlphaFoldDB" id="A0A0D2WKU7"/>
<dbReference type="GO" id="GO:0000166">
    <property type="term" value="F:nucleotide binding"/>
    <property type="evidence" value="ECO:0007669"/>
    <property type="project" value="UniProtKB-KW"/>
</dbReference>
<dbReference type="InterPro" id="IPR051927">
    <property type="entry name" value="Zn_Chap_cDPG_Synth"/>
</dbReference>
<proteinExistence type="inferred from homology"/>
<dbReference type="PhylomeDB" id="A0A0D2WKU7"/>
<dbReference type="InterPro" id="IPR011629">
    <property type="entry name" value="CobW-like_C"/>
</dbReference>
<dbReference type="GO" id="GO:0016787">
    <property type="term" value="F:hydrolase activity"/>
    <property type="evidence" value="ECO:0007669"/>
    <property type="project" value="UniProtKB-KW"/>
</dbReference>
<comment type="catalytic activity">
    <reaction evidence="5">
        <text>GTP + H2O = GDP + phosphate + H(+)</text>
        <dbReference type="Rhea" id="RHEA:19669"/>
        <dbReference type="ChEBI" id="CHEBI:15377"/>
        <dbReference type="ChEBI" id="CHEBI:15378"/>
        <dbReference type="ChEBI" id="CHEBI:37565"/>
        <dbReference type="ChEBI" id="CHEBI:43474"/>
        <dbReference type="ChEBI" id="CHEBI:58189"/>
    </reaction>
    <physiologicalReaction direction="left-to-right" evidence="5">
        <dbReference type="Rhea" id="RHEA:19670"/>
    </physiologicalReaction>
</comment>
<dbReference type="InParanoid" id="A0A0D2WKU7"/>
<dbReference type="InterPro" id="IPR027417">
    <property type="entry name" value="P-loop_NTPase"/>
</dbReference>
<feature type="compositionally biased region" description="Basic residues" evidence="6">
    <location>
        <begin position="30"/>
        <end position="39"/>
    </location>
</feature>
<dbReference type="Proteomes" id="UP000008743">
    <property type="component" value="Unassembled WGS sequence"/>
</dbReference>
<dbReference type="Gene3D" id="3.30.1220.10">
    <property type="entry name" value="CobW-like, C-terminal domain"/>
    <property type="match status" value="1"/>
</dbReference>
<evidence type="ECO:0000256" key="3">
    <source>
        <dbReference type="ARBA" id="ARBA00023186"/>
    </source>
</evidence>
<feature type="region of interest" description="Disordered" evidence="6">
    <location>
        <begin position="1"/>
        <end position="39"/>
    </location>
</feature>
<feature type="domain" description="CobW C-terminal" evidence="7">
    <location>
        <begin position="303"/>
        <end position="419"/>
    </location>
</feature>
<keyword evidence="1" id="KW-0547">Nucleotide-binding</keyword>
<dbReference type="SUPFAM" id="SSF52540">
    <property type="entry name" value="P-loop containing nucleoside triphosphate hydrolases"/>
    <property type="match status" value="1"/>
</dbReference>
<dbReference type="OrthoDB" id="272672at2759"/>